<keyword evidence="3 6" id="KW-0378">Hydrolase</keyword>
<dbReference type="Gene3D" id="2.60.40.1180">
    <property type="entry name" value="Golgi alpha-mannosidase II"/>
    <property type="match status" value="1"/>
</dbReference>
<organism evidence="6 7">
    <name type="scientific">Clostridium oryzae</name>
    <dbReference type="NCBI Taxonomy" id="1450648"/>
    <lineage>
        <taxon>Bacteria</taxon>
        <taxon>Bacillati</taxon>
        <taxon>Bacillota</taxon>
        <taxon>Clostridia</taxon>
        <taxon>Eubacteriales</taxon>
        <taxon>Clostridiaceae</taxon>
        <taxon>Clostridium</taxon>
    </lineage>
</organism>
<dbReference type="RefSeq" id="WP_079422296.1">
    <property type="nucleotide sequence ID" value="NZ_MZGV01000006.1"/>
</dbReference>
<evidence type="ECO:0000259" key="5">
    <source>
        <dbReference type="Pfam" id="PF17801"/>
    </source>
</evidence>
<reference evidence="6 7" key="1">
    <citation type="submission" date="2017-03" db="EMBL/GenBank/DDBJ databases">
        <title>Genome sequence of Clostridium oryzae DSM 28571.</title>
        <authorList>
            <person name="Poehlein A."/>
            <person name="Daniel R."/>
        </authorList>
    </citation>
    <scope>NUCLEOTIDE SEQUENCE [LARGE SCALE GENOMIC DNA]</scope>
    <source>
        <strain evidence="6 7">DSM 28571</strain>
    </source>
</reference>
<dbReference type="STRING" id="1450648.CLORY_08600"/>
<dbReference type="Proteomes" id="UP000190080">
    <property type="component" value="Unassembled WGS sequence"/>
</dbReference>
<evidence type="ECO:0000256" key="2">
    <source>
        <dbReference type="ARBA" id="ARBA00022729"/>
    </source>
</evidence>
<dbReference type="InterPro" id="IPR002241">
    <property type="entry name" value="Glyco_hydro_27"/>
</dbReference>
<comment type="caution">
    <text evidence="6">The sequence shown here is derived from an EMBL/GenBank/DDBJ whole genome shotgun (WGS) entry which is preliminary data.</text>
</comment>
<comment type="similarity">
    <text evidence="1">Belongs to the glycosyl hydrolase 27 family.</text>
</comment>
<proteinExistence type="inferred from homology"/>
<gene>
    <name evidence="6" type="primary">imd</name>
    <name evidence="6" type="ORF">CLORY_08600</name>
</gene>
<keyword evidence="2" id="KW-0732">Signal</keyword>
<feature type="domain" description="Alpha galactosidase C-terminal" evidence="5">
    <location>
        <begin position="586"/>
        <end position="650"/>
    </location>
</feature>
<dbReference type="EMBL" id="MZGV01000006">
    <property type="protein sequence ID" value="OPJ63988.1"/>
    <property type="molecule type" value="Genomic_DNA"/>
</dbReference>
<dbReference type="SUPFAM" id="SSF51445">
    <property type="entry name" value="(Trans)glycosidases"/>
    <property type="match status" value="1"/>
</dbReference>
<dbReference type="AlphaFoldDB" id="A0A1V4IVA7"/>
<dbReference type="OrthoDB" id="1031955at2"/>
<evidence type="ECO:0000313" key="7">
    <source>
        <dbReference type="Proteomes" id="UP000190080"/>
    </source>
</evidence>
<name>A0A1V4IVA7_9CLOT</name>
<dbReference type="PANTHER" id="PTHR11452">
    <property type="entry name" value="ALPHA-GALACTOSIDASE/ALPHA-N-ACETYLGALACTOSAMINIDASE"/>
    <property type="match status" value="1"/>
</dbReference>
<evidence type="ECO:0000256" key="3">
    <source>
        <dbReference type="ARBA" id="ARBA00022801"/>
    </source>
</evidence>
<accession>A0A1V4IVA7</accession>
<dbReference type="GO" id="GO:0005975">
    <property type="term" value="P:carbohydrate metabolic process"/>
    <property type="evidence" value="ECO:0007669"/>
    <property type="project" value="InterPro"/>
</dbReference>
<evidence type="ECO:0000256" key="1">
    <source>
        <dbReference type="ARBA" id="ARBA00009743"/>
    </source>
</evidence>
<dbReference type="InterPro" id="IPR013785">
    <property type="entry name" value="Aldolase_TIM"/>
</dbReference>
<evidence type="ECO:0000313" key="6">
    <source>
        <dbReference type="EMBL" id="OPJ63988.1"/>
    </source>
</evidence>
<dbReference type="Pfam" id="PF17801">
    <property type="entry name" value="Melibiase_C"/>
    <property type="match status" value="1"/>
</dbReference>
<keyword evidence="7" id="KW-1185">Reference proteome</keyword>
<dbReference type="InterPro" id="IPR041233">
    <property type="entry name" value="Melibiase_C"/>
</dbReference>
<dbReference type="PANTHER" id="PTHR11452:SF75">
    <property type="entry name" value="ALPHA-GALACTOSIDASE MEL1"/>
    <property type="match status" value="1"/>
</dbReference>
<dbReference type="EC" id="3.2.1.94" evidence="6"/>
<keyword evidence="4 6" id="KW-0326">Glycosidase</keyword>
<sequence>MKVYTNKNNHFEFSYNLVSGKFDLNYNKQCEIKNCFSCIQDVNFKKINNTDFKVRKLIEETKINGKFGNGKKIVISNYDDDDFVLKQIFYLFEEGYLFVQLEVSSKAEYTTNYMAPIIAEEKDSISIIGKNIRTLFVPFDNDKWVRFISYPVKFSEQSYEFTAIYDEQTENGLVLGSLTHDEWKTGIRVRGKDNKVNHIEVYGGASSEQTRDVLPHGNIKGNIVYSPLIFVGFYDCYKTGFETFGNLNAKIRPALKWNGSVPFGWNSWAALMQTLTFDKYIETSDFFKKNIQYSFNNNSNVYINFDAFWNTLSSEKLVEAIEHVRHNEQKPGIYISPFVTHESSFDKSVIGTNGNYTYRDLLLKDFEGNILPAVDGLYSLDPTHPGTIYKINYETNKFIELGVDYVKADFLGHAAREGNFYNKQITTGIQAYNYGMTYFVENLSPSKAGKDIFISLSIAPIFPHGFGHARRISCDAFGTIDQSEYLLNSLTYLWWMNDCLYRYNDPDHIVIYKTYDKVSSTWNEALSRFNSAIICGTVMLNSDDYQYKEARERAKILFTNEKVNNIAKTGKTFIPFSGNKGEKAADIFVRNDENALFIALFNYSICDEKQFDISLQDLGLSLGKKYEVENLWKNNTIIFEFNESLKVNLACASSTIIKIHT</sequence>
<evidence type="ECO:0000256" key="4">
    <source>
        <dbReference type="ARBA" id="ARBA00023295"/>
    </source>
</evidence>
<dbReference type="InterPro" id="IPR013780">
    <property type="entry name" value="Glyco_hydro_b"/>
</dbReference>
<dbReference type="InterPro" id="IPR017853">
    <property type="entry name" value="GH"/>
</dbReference>
<protein>
    <submittedName>
        <fullName evidence="6">Isomalto-dextranase</fullName>
        <ecNumber evidence="6">3.2.1.94</ecNumber>
    </submittedName>
</protein>
<dbReference type="Gene3D" id="3.20.20.70">
    <property type="entry name" value="Aldolase class I"/>
    <property type="match status" value="1"/>
</dbReference>
<dbReference type="GO" id="GO:0033923">
    <property type="term" value="F:glucan 1,6-alpha-isomaltosidase activity"/>
    <property type="evidence" value="ECO:0007669"/>
    <property type="project" value="UniProtKB-EC"/>
</dbReference>